<sequence length="225" mass="25345">MDKSVSVLIIDDHPIIANAYESALESFVNHNATYNFKITSVYSLDEAQLLLDNTSFIENLDLVFLDMRLPVSTDGKLVSGEDLGKLIRAKKPDIRIIVSTTFNDNYRLHNILQSLNPEGFLVKNDINPKELLSAIENVLAGSPYYSKTVLNLLRKQVGSDIYLDEVDRKMLYELSIGAKLKDLSDLLPLSIAGIEKRRRNLKKMFGISGAEDRELVKIAREKGFL</sequence>
<protein>
    <submittedName>
        <fullName evidence="6">Transcriptional regulator</fullName>
    </submittedName>
</protein>
<dbReference type="SMART" id="SM00448">
    <property type="entry name" value="REC"/>
    <property type="match status" value="1"/>
</dbReference>
<comment type="caution">
    <text evidence="6">The sequence shown here is derived from an EMBL/GenBank/DDBJ whole genome shotgun (WGS) entry which is preliminary data.</text>
</comment>
<dbReference type="GO" id="GO:0000160">
    <property type="term" value="P:phosphorelay signal transduction system"/>
    <property type="evidence" value="ECO:0007669"/>
    <property type="project" value="InterPro"/>
</dbReference>
<accession>A0A2N0U436</accession>
<evidence type="ECO:0000313" key="6">
    <source>
        <dbReference type="EMBL" id="PKD21767.1"/>
    </source>
</evidence>
<dbReference type="PROSITE" id="PS50110">
    <property type="entry name" value="RESPONSE_REGULATORY"/>
    <property type="match status" value="1"/>
</dbReference>
<evidence type="ECO:0000256" key="1">
    <source>
        <dbReference type="ARBA" id="ARBA00023015"/>
    </source>
</evidence>
<evidence type="ECO:0000256" key="4">
    <source>
        <dbReference type="PROSITE-ProRule" id="PRU00169"/>
    </source>
</evidence>
<dbReference type="Gene3D" id="3.40.50.2300">
    <property type="match status" value="1"/>
</dbReference>
<reference evidence="6 7" key="1">
    <citation type="submission" date="2015-10" db="EMBL/GenBank/DDBJ databases">
        <title>Draft genome sequence of Salegentibacter salinarum KCTC 12975.</title>
        <authorList>
            <person name="Lin W."/>
            <person name="Zheng Q."/>
        </authorList>
    </citation>
    <scope>NUCLEOTIDE SEQUENCE [LARGE SCALE GENOMIC DNA]</scope>
    <source>
        <strain evidence="6 7">KCTC 12975</strain>
    </source>
</reference>
<organism evidence="6 7">
    <name type="scientific">Salegentibacter salinarum</name>
    <dbReference type="NCBI Taxonomy" id="447422"/>
    <lineage>
        <taxon>Bacteria</taxon>
        <taxon>Pseudomonadati</taxon>
        <taxon>Bacteroidota</taxon>
        <taxon>Flavobacteriia</taxon>
        <taxon>Flavobacteriales</taxon>
        <taxon>Flavobacteriaceae</taxon>
        <taxon>Salegentibacter</taxon>
    </lineage>
</organism>
<dbReference type="RefSeq" id="WP_079711330.1">
    <property type="nucleotide sequence ID" value="NZ_FUZC01000001.1"/>
</dbReference>
<proteinExistence type="predicted"/>
<dbReference type="PANTHER" id="PTHR43214:SF41">
    <property type="entry name" value="NITRATE_NITRITE RESPONSE REGULATOR PROTEIN NARP"/>
    <property type="match status" value="1"/>
</dbReference>
<feature type="modified residue" description="4-aspartylphosphate" evidence="4">
    <location>
        <position position="66"/>
    </location>
</feature>
<dbReference type="InterPro" id="IPR039420">
    <property type="entry name" value="WalR-like"/>
</dbReference>
<dbReference type="PANTHER" id="PTHR43214">
    <property type="entry name" value="TWO-COMPONENT RESPONSE REGULATOR"/>
    <property type="match status" value="1"/>
</dbReference>
<dbReference type="Proteomes" id="UP000232673">
    <property type="component" value="Unassembled WGS sequence"/>
</dbReference>
<dbReference type="Pfam" id="PF00072">
    <property type="entry name" value="Response_reg"/>
    <property type="match status" value="1"/>
</dbReference>
<feature type="domain" description="Response regulatory" evidence="5">
    <location>
        <begin position="6"/>
        <end position="139"/>
    </location>
</feature>
<dbReference type="STRING" id="447422.SAMN05660903_00171"/>
<dbReference type="OrthoDB" id="651456at2"/>
<evidence type="ECO:0000256" key="3">
    <source>
        <dbReference type="ARBA" id="ARBA00023163"/>
    </source>
</evidence>
<dbReference type="CDD" id="cd00156">
    <property type="entry name" value="REC"/>
    <property type="match status" value="1"/>
</dbReference>
<keyword evidence="4" id="KW-0597">Phosphoprotein</keyword>
<keyword evidence="2" id="KW-0238">DNA-binding</keyword>
<gene>
    <name evidence="6" type="ORF">APR41_01950</name>
</gene>
<evidence type="ECO:0000259" key="5">
    <source>
        <dbReference type="PROSITE" id="PS50110"/>
    </source>
</evidence>
<dbReference type="GO" id="GO:0003677">
    <property type="term" value="F:DNA binding"/>
    <property type="evidence" value="ECO:0007669"/>
    <property type="project" value="UniProtKB-KW"/>
</dbReference>
<evidence type="ECO:0000256" key="2">
    <source>
        <dbReference type="ARBA" id="ARBA00023125"/>
    </source>
</evidence>
<keyword evidence="7" id="KW-1185">Reference proteome</keyword>
<dbReference type="InterPro" id="IPR001789">
    <property type="entry name" value="Sig_transdc_resp-reg_receiver"/>
</dbReference>
<keyword evidence="3" id="KW-0804">Transcription</keyword>
<evidence type="ECO:0000313" key="7">
    <source>
        <dbReference type="Proteomes" id="UP000232673"/>
    </source>
</evidence>
<dbReference type="InterPro" id="IPR011006">
    <property type="entry name" value="CheY-like_superfamily"/>
</dbReference>
<dbReference type="AlphaFoldDB" id="A0A2N0U436"/>
<name>A0A2N0U436_9FLAO</name>
<dbReference type="EMBL" id="LKTS01000001">
    <property type="protein sequence ID" value="PKD21767.1"/>
    <property type="molecule type" value="Genomic_DNA"/>
</dbReference>
<keyword evidence="1" id="KW-0805">Transcription regulation</keyword>
<dbReference type="SUPFAM" id="SSF52172">
    <property type="entry name" value="CheY-like"/>
    <property type="match status" value="1"/>
</dbReference>